<dbReference type="Gene3D" id="3.40.50.300">
    <property type="entry name" value="P-loop containing nucleotide triphosphate hydrolases"/>
    <property type="match status" value="1"/>
</dbReference>
<dbReference type="SUPFAM" id="SSF52540">
    <property type="entry name" value="P-loop containing nucleoside triphosphate hydrolases"/>
    <property type="match status" value="1"/>
</dbReference>
<dbReference type="InterPro" id="IPR000523">
    <property type="entry name" value="Mg_chelatse_chII-like_cat_dom"/>
</dbReference>
<dbReference type="InterPro" id="IPR045006">
    <property type="entry name" value="CHLI-like"/>
</dbReference>
<dbReference type="GO" id="GO:0005524">
    <property type="term" value="F:ATP binding"/>
    <property type="evidence" value="ECO:0007669"/>
    <property type="project" value="InterPro"/>
</dbReference>
<dbReference type="InterPro" id="IPR025158">
    <property type="entry name" value="Mg_chelat-rel_C"/>
</dbReference>
<accession>A0AAE3CKL5</accession>
<dbReference type="InterPro" id="IPR014721">
    <property type="entry name" value="Ribsml_uS5_D2-typ_fold_subgr"/>
</dbReference>
<evidence type="ECO:0000313" key="3">
    <source>
        <dbReference type="EMBL" id="MBU2788973.1"/>
    </source>
</evidence>
<dbReference type="SUPFAM" id="SSF54211">
    <property type="entry name" value="Ribosomal protein S5 domain 2-like"/>
    <property type="match status" value="1"/>
</dbReference>
<dbReference type="Pfam" id="PF01078">
    <property type="entry name" value="Mg_chelatase"/>
    <property type="match status" value="1"/>
</dbReference>
<dbReference type="PANTHER" id="PTHR32039">
    <property type="entry name" value="MAGNESIUM-CHELATASE SUBUNIT CHLI"/>
    <property type="match status" value="1"/>
</dbReference>
<feature type="domain" description="AAA+ ATPase" evidence="2">
    <location>
        <begin position="211"/>
        <end position="394"/>
    </location>
</feature>
<dbReference type="AlphaFoldDB" id="A0AAE3CKL5"/>
<dbReference type="Pfam" id="PF13335">
    <property type="entry name" value="Mg_chelatase_C"/>
    <property type="match status" value="1"/>
</dbReference>
<evidence type="ECO:0000259" key="2">
    <source>
        <dbReference type="SMART" id="SM00382"/>
    </source>
</evidence>
<dbReference type="Pfam" id="PF13541">
    <property type="entry name" value="ChlI"/>
    <property type="match status" value="1"/>
</dbReference>
<dbReference type="Proteomes" id="UP001197378">
    <property type="component" value="Unassembled WGS sequence"/>
</dbReference>
<evidence type="ECO:0000313" key="4">
    <source>
        <dbReference type="Proteomes" id="UP001197378"/>
    </source>
</evidence>
<dbReference type="Gene3D" id="3.30.230.10">
    <property type="match status" value="1"/>
</dbReference>
<proteinExistence type="inferred from homology"/>
<dbReference type="InterPro" id="IPR020568">
    <property type="entry name" value="Ribosomal_Su5_D2-typ_SF"/>
</dbReference>
<evidence type="ECO:0000256" key="1">
    <source>
        <dbReference type="ARBA" id="ARBA00006354"/>
    </source>
</evidence>
<organism evidence="3 4">
    <name type="scientific">Igneacidithiobacillus copahuensis</name>
    <dbReference type="NCBI Taxonomy" id="2724909"/>
    <lineage>
        <taxon>Bacteria</taxon>
        <taxon>Pseudomonadati</taxon>
        <taxon>Pseudomonadota</taxon>
        <taxon>Acidithiobacillia</taxon>
        <taxon>Acidithiobacillales</taxon>
        <taxon>Acidithiobacillaceae</taxon>
        <taxon>Igneacidithiobacillus</taxon>
    </lineage>
</organism>
<dbReference type="InterPro" id="IPR003593">
    <property type="entry name" value="AAA+_ATPase"/>
</dbReference>
<reference evidence="3" key="1">
    <citation type="journal article" date="2021" name="ISME J.">
        <title>Genomic evolution of the class Acidithiobacillia: deep-branching Proteobacteria living in extreme acidic conditions.</title>
        <authorList>
            <person name="Moya-Beltran A."/>
            <person name="Beard S."/>
            <person name="Rojas-Villalobos C."/>
            <person name="Issotta F."/>
            <person name="Gallardo Y."/>
            <person name="Ulloa R."/>
            <person name="Giaveno A."/>
            <person name="Degli Esposti M."/>
            <person name="Johnson D.B."/>
            <person name="Quatrini R."/>
        </authorList>
    </citation>
    <scope>NUCLEOTIDE SEQUENCE</scope>
    <source>
        <strain evidence="3">VAN18-1</strain>
    </source>
</reference>
<dbReference type="NCBIfam" id="TIGR00368">
    <property type="entry name" value="YifB family Mg chelatase-like AAA ATPase"/>
    <property type="match status" value="1"/>
</dbReference>
<dbReference type="SMART" id="SM00382">
    <property type="entry name" value="AAA"/>
    <property type="match status" value="1"/>
</dbReference>
<dbReference type="CDD" id="cd00009">
    <property type="entry name" value="AAA"/>
    <property type="match status" value="1"/>
</dbReference>
<gene>
    <name evidence="3" type="ORF">HFQ13_12305</name>
</gene>
<dbReference type="RefSeq" id="WP_215871684.1">
    <property type="nucleotide sequence ID" value="NZ_JAAXYO010000180.1"/>
</dbReference>
<dbReference type="EMBL" id="JAAXYO010000180">
    <property type="protein sequence ID" value="MBU2788973.1"/>
    <property type="molecule type" value="Genomic_DNA"/>
</dbReference>
<comment type="caution">
    <text evidence="3">The sequence shown here is derived from an EMBL/GenBank/DDBJ whole genome shotgun (WGS) entry which is preliminary data.</text>
</comment>
<name>A0AAE3CKL5_9PROT</name>
<dbReference type="PANTHER" id="PTHR32039:SF7">
    <property type="entry name" value="COMPETENCE PROTEIN COMM"/>
    <property type="match status" value="1"/>
</dbReference>
<dbReference type="InterPro" id="IPR004482">
    <property type="entry name" value="Mg_chelat-rel"/>
</dbReference>
<comment type="similarity">
    <text evidence="1">Belongs to the Mg-chelatase subunits D/I family. ComM subfamily.</text>
</comment>
<keyword evidence="4" id="KW-1185">Reference proteome</keyword>
<sequence length="503" mass="54394">MALALVRSRAPMGIQAAEVMVECDLGPGLPTFAIVGLPEAAVRESRDRVRAAIQNSGLDFPARRIIVNLAPADLPKEGGRFDLPIALGILRASGQLPQSALEDLECIGELALDGSLRKVPGILACALAAQEAGHHLALPWDTVSEASLAGKCWLLPAQSLAQLVAILRGEQAIPDVPPPALASDRPIDGGDLADVRGQEQAKRALIIAATGGHHLLFSGPPGTGKSMLAARLPSLLSPLRDEEALEVASIHSLHGLFDPATWRRRPYRSPHHSVSAAALVGGGSQPRPGEISLAHRGVLFLDELPEFSRSVLEVLREPLETGEIHIARARQRARFPARFQLIAAMNPCPCGHLGNPLQACRCSPAQIQQYRSRLSGPLLDRIDLQVEVPVLAPEYLEQAPRGDSSALWRERIGRAVEQQWQRQGCLNAQLQGDALDQHCALDADTRGFLRLAAERLHFSARAYHRILRVARSIADLALESAIRQEHVAEALQYRRLAHTLANP</sequence>
<protein>
    <submittedName>
        <fullName evidence="3">YifB family Mg chelatase-like AAA ATPase</fullName>
    </submittedName>
</protein>
<dbReference type="InterPro" id="IPR027417">
    <property type="entry name" value="P-loop_NTPase"/>
</dbReference>